<organism evidence="3 4">
    <name type="scientific">Spizellomyces punctatus (strain DAOM BR117)</name>
    <dbReference type="NCBI Taxonomy" id="645134"/>
    <lineage>
        <taxon>Eukaryota</taxon>
        <taxon>Fungi</taxon>
        <taxon>Fungi incertae sedis</taxon>
        <taxon>Chytridiomycota</taxon>
        <taxon>Chytridiomycota incertae sedis</taxon>
        <taxon>Chytridiomycetes</taxon>
        <taxon>Spizellomycetales</taxon>
        <taxon>Spizellomycetaceae</taxon>
        <taxon>Spizellomyces</taxon>
    </lineage>
</organism>
<name>A0A0L0HGX1_SPIPD</name>
<evidence type="ECO:0000313" key="4">
    <source>
        <dbReference type="Proteomes" id="UP000053201"/>
    </source>
</evidence>
<evidence type="ECO:0000256" key="1">
    <source>
        <dbReference type="SAM" id="MobiDB-lite"/>
    </source>
</evidence>
<keyword evidence="2" id="KW-1133">Transmembrane helix</keyword>
<sequence>MDALLETGRTAITLLGSISLLCATISFVWFVAWKLILHQIPFFREIVGSAGFTQKPEGQPARTSRRRSRTIRRDVGGHDENLNGPDSTTSHSDGKPRQQLIAELAASSVDCVDKPDVSRTRRRVSFRSES</sequence>
<dbReference type="GeneID" id="27687897"/>
<dbReference type="EMBL" id="KQ257456">
    <property type="protein sequence ID" value="KND00110.1"/>
    <property type="molecule type" value="Genomic_DNA"/>
</dbReference>
<feature type="transmembrane region" description="Helical" evidence="2">
    <location>
        <begin position="12"/>
        <end position="36"/>
    </location>
</feature>
<feature type="region of interest" description="Disordered" evidence="1">
    <location>
        <begin position="52"/>
        <end position="97"/>
    </location>
</feature>
<keyword evidence="4" id="KW-1185">Reference proteome</keyword>
<keyword evidence="2" id="KW-0812">Transmembrane</keyword>
<dbReference type="VEuPathDB" id="FungiDB:SPPG_04452"/>
<dbReference type="InParanoid" id="A0A0L0HGX1"/>
<proteinExistence type="predicted"/>
<dbReference type="Proteomes" id="UP000053201">
    <property type="component" value="Unassembled WGS sequence"/>
</dbReference>
<accession>A0A0L0HGX1</accession>
<evidence type="ECO:0000313" key="3">
    <source>
        <dbReference type="EMBL" id="KND00110.1"/>
    </source>
</evidence>
<feature type="compositionally biased region" description="Basic and acidic residues" evidence="1">
    <location>
        <begin position="71"/>
        <end position="81"/>
    </location>
</feature>
<dbReference type="RefSeq" id="XP_016608149.1">
    <property type="nucleotide sequence ID" value="XM_016752686.1"/>
</dbReference>
<reference evidence="3 4" key="1">
    <citation type="submission" date="2009-08" db="EMBL/GenBank/DDBJ databases">
        <title>The Genome Sequence of Spizellomyces punctatus strain DAOM BR117.</title>
        <authorList>
            <consortium name="The Broad Institute Genome Sequencing Platform"/>
            <person name="Russ C."/>
            <person name="Cuomo C."/>
            <person name="Shea T."/>
            <person name="Young S.K."/>
            <person name="Zeng Q."/>
            <person name="Koehrsen M."/>
            <person name="Haas B."/>
            <person name="Borodovsky M."/>
            <person name="Guigo R."/>
            <person name="Alvarado L."/>
            <person name="Berlin A."/>
            <person name="Bochicchio J."/>
            <person name="Borenstein D."/>
            <person name="Chapman S."/>
            <person name="Chen Z."/>
            <person name="Engels R."/>
            <person name="Freedman E."/>
            <person name="Gellesch M."/>
            <person name="Goldberg J."/>
            <person name="Griggs A."/>
            <person name="Gujja S."/>
            <person name="Heiman D."/>
            <person name="Hepburn T."/>
            <person name="Howarth C."/>
            <person name="Jen D."/>
            <person name="Larson L."/>
            <person name="Lewis B."/>
            <person name="Mehta T."/>
            <person name="Park D."/>
            <person name="Pearson M."/>
            <person name="Roberts A."/>
            <person name="Saif S."/>
            <person name="Shenoy N."/>
            <person name="Sisk P."/>
            <person name="Stolte C."/>
            <person name="Sykes S."/>
            <person name="Thomson T."/>
            <person name="Walk T."/>
            <person name="White J."/>
            <person name="Yandava C."/>
            <person name="Burger G."/>
            <person name="Gray M.W."/>
            <person name="Holland P.W.H."/>
            <person name="King N."/>
            <person name="Lang F.B.F."/>
            <person name="Roger A.J."/>
            <person name="Ruiz-Trillo I."/>
            <person name="Lander E."/>
            <person name="Nusbaum C."/>
        </authorList>
    </citation>
    <scope>NUCLEOTIDE SEQUENCE [LARGE SCALE GENOMIC DNA]</scope>
    <source>
        <strain evidence="3 4">DAOM BR117</strain>
    </source>
</reference>
<protein>
    <submittedName>
        <fullName evidence="3">Uncharacterized protein</fullName>
    </submittedName>
</protein>
<keyword evidence="2" id="KW-0472">Membrane</keyword>
<gene>
    <name evidence="3" type="ORF">SPPG_04452</name>
</gene>
<evidence type="ECO:0000256" key="2">
    <source>
        <dbReference type="SAM" id="Phobius"/>
    </source>
</evidence>
<dbReference type="InterPro" id="IPR031851">
    <property type="entry name" value="DUF4750"/>
</dbReference>
<dbReference type="Pfam" id="PF15938">
    <property type="entry name" value="DUF4750"/>
    <property type="match status" value="1"/>
</dbReference>
<dbReference type="AlphaFoldDB" id="A0A0L0HGX1"/>
<dbReference type="OrthoDB" id="10334201at2759"/>